<organism evidence="2 3">
    <name type="scientific">Cyprinus carpio</name>
    <name type="common">Common carp</name>
    <dbReference type="NCBI Taxonomy" id="7962"/>
    <lineage>
        <taxon>Eukaryota</taxon>
        <taxon>Metazoa</taxon>
        <taxon>Chordata</taxon>
        <taxon>Craniata</taxon>
        <taxon>Vertebrata</taxon>
        <taxon>Euteleostomi</taxon>
        <taxon>Actinopterygii</taxon>
        <taxon>Neopterygii</taxon>
        <taxon>Teleostei</taxon>
        <taxon>Ostariophysi</taxon>
        <taxon>Cypriniformes</taxon>
        <taxon>Cyprinidae</taxon>
        <taxon>Cyprininae</taxon>
        <taxon>Cyprinus</taxon>
    </lineage>
</organism>
<evidence type="ECO:0000313" key="3">
    <source>
        <dbReference type="Proteomes" id="UP000694701"/>
    </source>
</evidence>
<dbReference type="InterPro" id="IPR036595">
    <property type="entry name" value="A-macroglobulin_rcpt-bd_sf"/>
</dbReference>
<dbReference type="Ensembl" id="ENSCCRT00020098385.1">
    <property type="protein sequence ID" value="ENSCCRP00020090002.1"/>
    <property type="gene ID" value="ENSCCRG00020041267.1"/>
</dbReference>
<dbReference type="PANTHER" id="PTHR11412">
    <property type="entry name" value="MACROGLOBULIN / COMPLEMENT"/>
    <property type="match status" value="1"/>
</dbReference>
<dbReference type="GO" id="GO:0006956">
    <property type="term" value="P:complement activation"/>
    <property type="evidence" value="ECO:0007669"/>
    <property type="project" value="TreeGrafter"/>
</dbReference>
<feature type="domain" description="Alpha-macroglobulin receptor-binding" evidence="1">
    <location>
        <begin position="1"/>
        <end position="93"/>
    </location>
</feature>
<dbReference type="Proteomes" id="UP000694701">
    <property type="component" value="Unplaced"/>
</dbReference>
<dbReference type="SUPFAM" id="SSF49410">
    <property type="entry name" value="Alpha-macroglobulin receptor domain"/>
    <property type="match status" value="1"/>
</dbReference>
<dbReference type="InterPro" id="IPR009048">
    <property type="entry name" value="A-macroglobulin_rcpt-bd"/>
</dbReference>
<dbReference type="InterPro" id="IPR050473">
    <property type="entry name" value="A2M/Complement_sys"/>
</dbReference>
<accession>A0A8C2J7X8</accession>
<dbReference type="SMART" id="SM01361">
    <property type="entry name" value="A2M_recep"/>
    <property type="match status" value="1"/>
</dbReference>
<reference evidence="2" key="1">
    <citation type="submission" date="2025-08" db="UniProtKB">
        <authorList>
            <consortium name="Ensembl"/>
        </authorList>
    </citation>
    <scope>IDENTIFICATION</scope>
</reference>
<proteinExistence type="predicted"/>
<evidence type="ECO:0000259" key="1">
    <source>
        <dbReference type="SMART" id="SM01361"/>
    </source>
</evidence>
<dbReference type="PANTHER" id="PTHR11412:SF81">
    <property type="entry name" value="COMPLEMENT C3"/>
    <property type="match status" value="1"/>
</dbReference>
<dbReference type="AlphaFoldDB" id="A0A8C2J7X8"/>
<protein>
    <recommendedName>
        <fullName evidence="1">Alpha-macroglobulin receptor-binding domain-containing protein</fullName>
    </recommendedName>
</protein>
<dbReference type="Pfam" id="PF07677">
    <property type="entry name" value="A2M_recep"/>
    <property type="match status" value="1"/>
</dbReference>
<sequence length="94" mass="10986">MSILDISMMTGFSPDIDDLKLLSTGVDRYISKYEMNRDSNKNTLIIYLDKISHTQEDCLSFKVHQYFNVGLIQPGAVKVYSYYNLDETCIRFYH</sequence>
<dbReference type="GO" id="GO:0005615">
    <property type="term" value="C:extracellular space"/>
    <property type="evidence" value="ECO:0007669"/>
    <property type="project" value="TreeGrafter"/>
</dbReference>
<evidence type="ECO:0000313" key="2">
    <source>
        <dbReference type="Ensembl" id="ENSCCRP00020090002.1"/>
    </source>
</evidence>
<dbReference type="Gene3D" id="2.60.40.690">
    <property type="entry name" value="Alpha-macroglobulin, receptor-binding domain"/>
    <property type="match status" value="1"/>
</dbReference>
<name>A0A8C2J7X8_CYPCA</name>